<feature type="compositionally biased region" description="Polar residues" evidence="1">
    <location>
        <begin position="1"/>
        <end position="10"/>
    </location>
</feature>
<name>A0ABX7I3W0_9BACT</name>
<proteinExistence type="predicted"/>
<gene>
    <name evidence="2" type="ORF">HWI92_07540</name>
</gene>
<dbReference type="EMBL" id="CP056775">
    <property type="protein sequence ID" value="QRR00769.1"/>
    <property type="molecule type" value="Genomic_DNA"/>
</dbReference>
<organism evidence="2 3">
    <name type="scientific">Dyadobacter sandarakinus</name>
    <dbReference type="NCBI Taxonomy" id="2747268"/>
    <lineage>
        <taxon>Bacteria</taxon>
        <taxon>Pseudomonadati</taxon>
        <taxon>Bacteroidota</taxon>
        <taxon>Cytophagia</taxon>
        <taxon>Cytophagales</taxon>
        <taxon>Spirosomataceae</taxon>
        <taxon>Dyadobacter</taxon>
    </lineage>
</organism>
<protein>
    <submittedName>
        <fullName evidence="2">Uncharacterized protein</fullName>
    </submittedName>
</protein>
<evidence type="ECO:0000313" key="2">
    <source>
        <dbReference type="EMBL" id="QRR00769.1"/>
    </source>
</evidence>
<accession>A0ABX7I3W0</accession>
<evidence type="ECO:0000256" key="1">
    <source>
        <dbReference type="SAM" id="MobiDB-lite"/>
    </source>
</evidence>
<evidence type="ECO:0000313" key="3">
    <source>
        <dbReference type="Proteomes" id="UP000612680"/>
    </source>
</evidence>
<dbReference type="RefSeq" id="WP_204662315.1">
    <property type="nucleotide sequence ID" value="NZ_CP056775.1"/>
</dbReference>
<sequence>MSTQPQTDSPQAAEPGDSAAADQLIRTYGSKVKELPSQGDASQWIKDL</sequence>
<feature type="region of interest" description="Disordered" evidence="1">
    <location>
        <begin position="1"/>
        <end position="23"/>
    </location>
</feature>
<dbReference type="Proteomes" id="UP000612680">
    <property type="component" value="Chromosome"/>
</dbReference>
<keyword evidence="3" id="KW-1185">Reference proteome</keyword>
<reference evidence="2 3" key="1">
    <citation type="submission" date="2020-06" db="EMBL/GenBank/DDBJ databases">
        <title>Dyadobacter sandarakinus sp. nov., isolated from the soil of the Arctic Yellow River Station.</title>
        <authorList>
            <person name="Zhang Y."/>
            <person name="Peng F."/>
        </authorList>
    </citation>
    <scope>NUCLEOTIDE SEQUENCE [LARGE SCALE GENOMIC DNA]</scope>
    <source>
        <strain evidence="2 3">Q3-56</strain>
    </source>
</reference>